<dbReference type="InterPro" id="IPR050398">
    <property type="entry name" value="HssS/ArlS-like"/>
</dbReference>
<evidence type="ECO:0000256" key="10">
    <source>
        <dbReference type="ARBA" id="ARBA00022840"/>
    </source>
</evidence>
<dbReference type="InterPro" id="IPR036097">
    <property type="entry name" value="HisK_dim/P_sf"/>
</dbReference>
<keyword evidence="7 14" id="KW-0812">Transmembrane</keyword>
<dbReference type="OrthoDB" id="368131at2"/>
<keyword evidence="8" id="KW-0547">Nucleotide-binding</keyword>
<keyword evidence="17" id="KW-1185">Reference proteome</keyword>
<feature type="transmembrane region" description="Helical" evidence="14">
    <location>
        <begin position="12"/>
        <end position="35"/>
    </location>
</feature>
<dbReference type="GO" id="GO:0005886">
    <property type="term" value="C:plasma membrane"/>
    <property type="evidence" value="ECO:0007669"/>
    <property type="project" value="UniProtKB-SubCell"/>
</dbReference>
<dbReference type="CDD" id="cd00075">
    <property type="entry name" value="HATPase"/>
    <property type="match status" value="1"/>
</dbReference>
<dbReference type="RefSeq" id="WP_133443948.1">
    <property type="nucleotide sequence ID" value="NZ_SCWB01000010.1"/>
</dbReference>
<feature type="domain" description="Histidine kinase" evidence="15">
    <location>
        <begin position="342"/>
        <end position="550"/>
    </location>
</feature>
<dbReference type="Proteomes" id="UP000294802">
    <property type="component" value="Unassembled WGS sequence"/>
</dbReference>
<feature type="transmembrane region" description="Helical" evidence="14">
    <location>
        <begin position="243"/>
        <end position="264"/>
    </location>
</feature>
<dbReference type="InterPro" id="IPR036890">
    <property type="entry name" value="HATPase_C_sf"/>
</dbReference>
<dbReference type="SMART" id="SM00387">
    <property type="entry name" value="HATPase_c"/>
    <property type="match status" value="1"/>
</dbReference>
<dbReference type="GO" id="GO:0005524">
    <property type="term" value="F:ATP binding"/>
    <property type="evidence" value="ECO:0007669"/>
    <property type="project" value="UniProtKB-KW"/>
</dbReference>
<dbReference type="SUPFAM" id="SSF55874">
    <property type="entry name" value="ATPase domain of HSP90 chaperone/DNA topoisomerase II/histidine kinase"/>
    <property type="match status" value="1"/>
</dbReference>
<dbReference type="InterPro" id="IPR004358">
    <property type="entry name" value="Sig_transdc_His_kin-like_C"/>
</dbReference>
<dbReference type="Gene3D" id="3.30.565.10">
    <property type="entry name" value="Histidine kinase-like ATPase, C-terminal domain"/>
    <property type="match status" value="1"/>
</dbReference>
<dbReference type="InterPro" id="IPR003594">
    <property type="entry name" value="HATPase_dom"/>
</dbReference>
<evidence type="ECO:0000259" key="15">
    <source>
        <dbReference type="PROSITE" id="PS50109"/>
    </source>
</evidence>
<evidence type="ECO:0000256" key="3">
    <source>
        <dbReference type="ARBA" id="ARBA00012438"/>
    </source>
</evidence>
<dbReference type="PANTHER" id="PTHR45528">
    <property type="entry name" value="SENSOR HISTIDINE KINASE CPXA"/>
    <property type="match status" value="1"/>
</dbReference>
<sequence length="556" mass="64404">MSIERKFTWRFINYFLLLYVLINIAIIALFIYLIIRWNGTLLTGDLSTESTSTMQSLINVEDEKISITEPLAVALKKNKSMLVIRDSDGTILKIFNQNGEKLHGLYWYYIQDVTSWSLTPDRQAVLINRKPIVKAAEMFDLRQDAALKRYMDMHEIGLFVQSSRAAELKKVHGSFSTNLVEKAWFQDLNGDNFNEYNIRETMRDGNYYLLVEKNPRVLDKQIIFDDNGAFKDEAFINGLKNFFIGYLLFSVVIFGIILALALLVGHRLTRPLVHFVDWVKMLQNGNYAVPYNDKIYRRDRLRRKYRVYTSVDDSIKDLTTKLRQDEQYQERIGKLREEWIAGISHDLKTPLSSIYGYSKLLTSDIEISAEERQQFAQIIEDKALYIDTLIKDLNMTYQLKSEVLDFNKEETRIVPYINDFVVHYNQPGLRYVNQTDAVVHIDRERMKRVLLNIISNAFVHNDSVEVWINTTVADHQLIISIADNGSGIKKEDLPYIFDHYYRGTNTTSDHNGSGLGLAIARQIVKGHGGHIEVESSVAGTRFRIYLPAIKKFRASE</sequence>
<evidence type="ECO:0000313" key="17">
    <source>
        <dbReference type="Proteomes" id="UP000294802"/>
    </source>
</evidence>
<accession>A0A4R6BTY4</accession>
<keyword evidence="6" id="KW-0808">Transferase</keyword>
<dbReference type="SUPFAM" id="SSF47384">
    <property type="entry name" value="Homodimeric domain of signal transducing histidine kinase"/>
    <property type="match status" value="1"/>
</dbReference>
<evidence type="ECO:0000256" key="1">
    <source>
        <dbReference type="ARBA" id="ARBA00000085"/>
    </source>
</evidence>
<dbReference type="Pfam" id="PF02518">
    <property type="entry name" value="HATPase_c"/>
    <property type="match status" value="1"/>
</dbReference>
<evidence type="ECO:0000256" key="4">
    <source>
        <dbReference type="ARBA" id="ARBA00022475"/>
    </source>
</evidence>
<gene>
    <name evidence="16" type="ORF">ERX29_06800</name>
</gene>
<dbReference type="EMBL" id="SCWB01000010">
    <property type="protein sequence ID" value="TDM10550.1"/>
    <property type="molecule type" value="Genomic_DNA"/>
</dbReference>
<dbReference type="PROSITE" id="PS50109">
    <property type="entry name" value="HIS_KIN"/>
    <property type="match status" value="1"/>
</dbReference>
<evidence type="ECO:0000256" key="5">
    <source>
        <dbReference type="ARBA" id="ARBA00022553"/>
    </source>
</evidence>
<keyword evidence="13 14" id="KW-0472">Membrane</keyword>
<keyword evidence="12" id="KW-0902">Two-component regulatory system</keyword>
<evidence type="ECO:0000256" key="9">
    <source>
        <dbReference type="ARBA" id="ARBA00022777"/>
    </source>
</evidence>
<dbReference type="AlphaFoldDB" id="A0A4R6BTY4"/>
<evidence type="ECO:0000256" key="11">
    <source>
        <dbReference type="ARBA" id="ARBA00022989"/>
    </source>
</evidence>
<keyword evidence="9 16" id="KW-0418">Kinase</keyword>
<protein>
    <recommendedName>
        <fullName evidence="3">histidine kinase</fullName>
        <ecNumber evidence="3">2.7.13.3</ecNumber>
    </recommendedName>
</protein>
<evidence type="ECO:0000313" key="16">
    <source>
        <dbReference type="EMBL" id="TDM10550.1"/>
    </source>
</evidence>
<evidence type="ECO:0000256" key="13">
    <source>
        <dbReference type="ARBA" id="ARBA00023136"/>
    </source>
</evidence>
<dbReference type="EC" id="2.7.13.3" evidence="3"/>
<dbReference type="GO" id="GO:0000155">
    <property type="term" value="F:phosphorelay sensor kinase activity"/>
    <property type="evidence" value="ECO:0007669"/>
    <property type="project" value="InterPro"/>
</dbReference>
<organism evidence="16 17">
    <name type="scientific">Macrococcus lamae</name>
    <dbReference type="NCBI Taxonomy" id="198484"/>
    <lineage>
        <taxon>Bacteria</taxon>
        <taxon>Bacillati</taxon>
        <taxon>Bacillota</taxon>
        <taxon>Bacilli</taxon>
        <taxon>Bacillales</taxon>
        <taxon>Staphylococcaceae</taxon>
        <taxon>Macrococcus</taxon>
    </lineage>
</organism>
<dbReference type="SMART" id="SM00388">
    <property type="entry name" value="HisKA"/>
    <property type="match status" value="1"/>
</dbReference>
<evidence type="ECO:0000256" key="7">
    <source>
        <dbReference type="ARBA" id="ARBA00022692"/>
    </source>
</evidence>
<keyword evidence="4" id="KW-1003">Cell membrane</keyword>
<comment type="caution">
    <text evidence="16">The sequence shown here is derived from an EMBL/GenBank/DDBJ whole genome shotgun (WGS) entry which is preliminary data.</text>
</comment>
<proteinExistence type="predicted"/>
<dbReference type="InterPro" id="IPR005467">
    <property type="entry name" value="His_kinase_dom"/>
</dbReference>
<dbReference type="CDD" id="cd00082">
    <property type="entry name" value="HisKA"/>
    <property type="match status" value="1"/>
</dbReference>
<evidence type="ECO:0000256" key="2">
    <source>
        <dbReference type="ARBA" id="ARBA00004651"/>
    </source>
</evidence>
<evidence type="ECO:0000256" key="14">
    <source>
        <dbReference type="SAM" id="Phobius"/>
    </source>
</evidence>
<evidence type="ECO:0000256" key="6">
    <source>
        <dbReference type="ARBA" id="ARBA00022679"/>
    </source>
</evidence>
<comment type="subcellular location">
    <subcellularLocation>
        <location evidence="2">Cell membrane</location>
        <topology evidence="2">Multi-pass membrane protein</topology>
    </subcellularLocation>
</comment>
<dbReference type="Gene3D" id="1.10.287.130">
    <property type="match status" value="1"/>
</dbReference>
<evidence type="ECO:0000256" key="12">
    <source>
        <dbReference type="ARBA" id="ARBA00023012"/>
    </source>
</evidence>
<evidence type="ECO:0000256" key="8">
    <source>
        <dbReference type="ARBA" id="ARBA00022741"/>
    </source>
</evidence>
<reference evidence="16 17" key="1">
    <citation type="submission" date="2019-01" db="EMBL/GenBank/DDBJ databases">
        <title>Draft genome sequences of the type strains of six Macrococcus species.</title>
        <authorList>
            <person name="Mazhar S."/>
            <person name="Altermann E."/>
            <person name="Hill C."/>
            <person name="Mcauliffe O."/>
        </authorList>
    </citation>
    <scope>NUCLEOTIDE SEQUENCE [LARGE SCALE GENOMIC DNA]</scope>
    <source>
        <strain evidence="16 17">CCM4815</strain>
    </source>
</reference>
<comment type="catalytic activity">
    <reaction evidence="1">
        <text>ATP + protein L-histidine = ADP + protein N-phospho-L-histidine.</text>
        <dbReference type="EC" id="2.7.13.3"/>
    </reaction>
</comment>
<name>A0A4R6BTY4_9STAP</name>
<keyword evidence="5" id="KW-0597">Phosphoprotein</keyword>
<dbReference type="Pfam" id="PF00512">
    <property type="entry name" value="HisKA"/>
    <property type="match status" value="1"/>
</dbReference>
<keyword evidence="11 14" id="KW-1133">Transmembrane helix</keyword>
<dbReference type="InterPro" id="IPR003661">
    <property type="entry name" value="HisK_dim/P_dom"/>
</dbReference>
<keyword evidence="10" id="KW-0067">ATP-binding</keyword>
<dbReference type="PANTHER" id="PTHR45528:SF1">
    <property type="entry name" value="SENSOR HISTIDINE KINASE CPXA"/>
    <property type="match status" value="1"/>
</dbReference>
<dbReference type="PRINTS" id="PR00344">
    <property type="entry name" value="BCTRLSENSOR"/>
</dbReference>